<organism evidence="2 3">
    <name type="scientific">Nocardiopsis algeriensis</name>
    <dbReference type="NCBI Taxonomy" id="1478215"/>
    <lineage>
        <taxon>Bacteria</taxon>
        <taxon>Bacillati</taxon>
        <taxon>Actinomycetota</taxon>
        <taxon>Actinomycetes</taxon>
        <taxon>Streptosporangiales</taxon>
        <taxon>Nocardiopsidaceae</taxon>
        <taxon>Nocardiopsis</taxon>
    </lineage>
</organism>
<gene>
    <name evidence="2" type="ORF">FHS13_003909</name>
</gene>
<sequence length="400" mass="41461">MTEFDTVFRSLRVVTPAGVMPAAVGVRDGRIRAVAGHGARLRARCETDLGGTALLPGAVDLGTGVHTPGLELAEAYRRTARAALAGGATTLVVSPAPGRPAVTRADDLQVHLRASADSPVSVYLMGGVHPGSGPLDLTDLRAAGAVAFQCSLSDGGEPGMAGLEESRLRKAMAEIAALDAPLLVHAEDPVELGPALTGQRPPVAERRGLERVVAAARAVGTRTHVSPFTAAECAALLAAARSIGVGVGAQTCPHYLCLPTELLEPGSPAHAFRPPLRSDANRRALWSALLEENSAITTVSSGHLPARGLFTLEWSLPALWTAAARRGLGLHRLARWTAQGPAELLGLVGKGRIEVGCDADLVAFSAEEEMTVPRSDPGPYAGRTIAGKVGPVWVSGQRVR</sequence>
<dbReference type="GO" id="GO:0005737">
    <property type="term" value="C:cytoplasm"/>
    <property type="evidence" value="ECO:0007669"/>
    <property type="project" value="TreeGrafter"/>
</dbReference>
<accession>A0A841IUE5</accession>
<dbReference type="PANTHER" id="PTHR43668">
    <property type="entry name" value="ALLANTOINASE"/>
    <property type="match status" value="1"/>
</dbReference>
<dbReference type="GO" id="GO:0004038">
    <property type="term" value="F:allantoinase activity"/>
    <property type="evidence" value="ECO:0007669"/>
    <property type="project" value="UniProtKB-EC"/>
</dbReference>
<dbReference type="Proteomes" id="UP000536604">
    <property type="component" value="Unassembled WGS sequence"/>
</dbReference>
<dbReference type="GO" id="GO:0006145">
    <property type="term" value="P:purine nucleobase catabolic process"/>
    <property type="evidence" value="ECO:0007669"/>
    <property type="project" value="TreeGrafter"/>
</dbReference>
<dbReference type="SUPFAM" id="SSF51556">
    <property type="entry name" value="Metallo-dependent hydrolases"/>
    <property type="match status" value="1"/>
</dbReference>
<keyword evidence="3" id="KW-1185">Reference proteome</keyword>
<evidence type="ECO:0000259" key="1">
    <source>
        <dbReference type="Pfam" id="PF01979"/>
    </source>
</evidence>
<dbReference type="Pfam" id="PF01979">
    <property type="entry name" value="Amidohydro_1"/>
    <property type="match status" value="1"/>
</dbReference>
<evidence type="ECO:0000313" key="3">
    <source>
        <dbReference type="Proteomes" id="UP000536604"/>
    </source>
</evidence>
<dbReference type="SUPFAM" id="SSF51338">
    <property type="entry name" value="Composite domain of metallo-dependent hydrolases"/>
    <property type="match status" value="1"/>
</dbReference>
<dbReference type="EMBL" id="JACHJO010000013">
    <property type="protein sequence ID" value="MBB6121924.1"/>
    <property type="molecule type" value="Genomic_DNA"/>
</dbReference>
<dbReference type="PANTHER" id="PTHR43668:SF2">
    <property type="entry name" value="ALLANTOINASE"/>
    <property type="match status" value="1"/>
</dbReference>
<dbReference type="EC" id="3.5.2.5" evidence="2"/>
<dbReference type="GO" id="GO:0004151">
    <property type="term" value="F:dihydroorotase activity"/>
    <property type="evidence" value="ECO:0007669"/>
    <property type="project" value="UniProtKB-EC"/>
</dbReference>
<reference evidence="2 3" key="1">
    <citation type="submission" date="2020-08" db="EMBL/GenBank/DDBJ databases">
        <title>Genomic Encyclopedia of Type Strains, Phase III (KMG-III): the genomes of soil and plant-associated and newly described type strains.</title>
        <authorList>
            <person name="Whitman W."/>
        </authorList>
    </citation>
    <scope>NUCLEOTIDE SEQUENCE [LARGE SCALE GENOMIC DNA]</scope>
    <source>
        <strain evidence="2 3">CECT 8712</strain>
    </source>
</reference>
<keyword evidence="2" id="KW-0378">Hydrolase</keyword>
<dbReference type="EC" id="3.5.2.3" evidence="2"/>
<protein>
    <submittedName>
        <fullName evidence="2">Dihydroorotase/allantoinase</fullName>
        <ecNumber evidence="2">3.5.2.3</ecNumber>
        <ecNumber evidence="2">3.5.2.5</ecNumber>
    </submittedName>
</protein>
<dbReference type="InterPro" id="IPR006680">
    <property type="entry name" value="Amidohydro-rel"/>
</dbReference>
<evidence type="ECO:0000313" key="2">
    <source>
        <dbReference type="EMBL" id="MBB6121924.1"/>
    </source>
</evidence>
<dbReference type="InterPro" id="IPR011059">
    <property type="entry name" value="Metal-dep_hydrolase_composite"/>
</dbReference>
<name>A0A841IUE5_9ACTN</name>
<dbReference type="RefSeq" id="WP_184293372.1">
    <property type="nucleotide sequence ID" value="NZ_JACHJO010000013.1"/>
</dbReference>
<dbReference type="InterPro" id="IPR032466">
    <property type="entry name" value="Metal_Hydrolase"/>
</dbReference>
<proteinExistence type="predicted"/>
<feature type="domain" description="Amidohydrolase-related" evidence="1">
    <location>
        <begin position="67"/>
        <end position="399"/>
    </location>
</feature>
<comment type="caution">
    <text evidence="2">The sequence shown here is derived from an EMBL/GenBank/DDBJ whole genome shotgun (WGS) entry which is preliminary data.</text>
</comment>
<dbReference type="InterPro" id="IPR050138">
    <property type="entry name" value="DHOase/Allantoinase_Hydrolase"/>
</dbReference>
<dbReference type="Gene3D" id="3.20.20.140">
    <property type="entry name" value="Metal-dependent hydrolases"/>
    <property type="match status" value="1"/>
</dbReference>
<dbReference type="AlphaFoldDB" id="A0A841IUE5"/>